<dbReference type="Pfam" id="PF00293">
    <property type="entry name" value="NUDIX"/>
    <property type="match status" value="1"/>
</dbReference>
<dbReference type="InterPro" id="IPR015797">
    <property type="entry name" value="NUDIX_hydrolase-like_dom_sf"/>
</dbReference>
<evidence type="ECO:0000259" key="3">
    <source>
        <dbReference type="PROSITE" id="PS51462"/>
    </source>
</evidence>
<dbReference type="AlphaFoldDB" id="A0A0U1NTF0"/>
<keyword evidence="5" id="KW-1185">Reference proteome</keyword>
<protein>
    <submittedName>
        <fullName evidence="4">MutT/Nudix family protein</fullName>
    </submittedName>
</protein>
<accession>A0A0U1NTF0</accession>
<dbReference type="SUPFAM" id="SSF55811">
    <property type="entry name" value="Nudix"/>
    <property type="match status" value="1"/>
</dbReference>
<evidence type="ECO:0000313" key="5">
    <source>
        <dbReference type="Proteomes" id="UP000199087"/>
    </source>
</evidence>
<dbReference type="InterPro" id="IPR020476">
    <property type="entry name" value="Nudix_hydrolase"/>
</dbReference>
<keyword evidence="2" id="KW-0378">Hydrolase</keyword>
<organism evidence="4 5">
    <name type="scientific">Neobacillus massiliamazoniensis</name>
    <dbReference type="NCBI Taxonomy" id="1499688"/>
    <lineage>
        <taxon>Bacteria</taxon>
        <taxon>Bacillati</taxon>
        <taxon>Bacillota</taxon>
        <taxon>Bacilli</taxon>
        <taxon>Bacillales</taxon>
        <taxon>Bacillaceae</taxon>
        <taxon>Neobacillus</taxon>
    </lineage>
</organism>
<dbReference type="Proteomes" id="UP000199087">
    <property type="component" value="Unassembled WGS sequence"/>
</dbReference>
<comment type="cofactor">
    <cofactor evidence="1">
        <name>Mg(2+)</name>
        <dbReference type="ChEBI" id="CHEBI:18420"/>
    </cofactor>
</comment>
<proteinExistence type="predicted"/>
<dbReference type="PRINTS" id="PR00502">
    <property type="entry name" value="NUDIXFAMILY"/>
</dbReference>
<dbReference type="RefSeq" id="WP_090632210.1">
    <property type="nucleotide sequence ID" value="NZ_CVRB01000001.1"/>
</dbReference>
<dbReference type="CDD" id="cd04677">
    <property type="entry name" value="NUDIX_Hydrolase"/>
    <property type="match status" value="1"/>
</dbReference>
<feature type="domain" description="Nudix hydrolase" evidence="3">
    <location>
        <begin position="15"/>
        <end position="149"/>
    </location>
</feature>
<dbReference type="PROSITE" id="PS51462">
    <property type="entry name" value="NUDIX"/>
    <property type="match status" value="1"/>
</dbReference>
<evidence type="ECO:0000256" key="2">
    <source>
        <dbReference type="ARBA" id="ARBA00022801"/>
    </source>
</evidence>
<dbReference type="STRING" id="1499688.BN000_01242"/>
<evidence type="ECO:0000313" key="4">
    <source>
        <dbReference type="EMBL" id="CRK81341.1"/>
    </source>
</evidence>
<dbReference type="InterPro" id="IPR000086">
    <property type="entry name" value="NUDIX_hydrolase_dom"/>
</dbReference>
<name>A0A0U1NTF0_9BACI</name>
<dbReference type="GO" id="GO:0016787">
    <property type="term" value="F:hydrolase activity"/>
    <property type="evidence" value="ECO:0007669"/>
    <property type="project" value="UniProtKB-KW"/>
</dbReference>
<dbReference type="PANTHER" id="PTHR43046">
    <property type="entry name" value="GDP-MANNOSE MANNOSYL HYDROLASE"/>
    <property type="match status" value="1"/>
</dbReference>
<sequence length="149" mass="16572">MGYIEDLRKIVGTQPLILVGSVVGIIDEENKILLQKRPNGMWALPGGLLELGESAEEAGRREVFEETGVEIGQLELVGVFSGKQYFVTLPNGDQFYPVTIAYICKDIKNKTITIDGIESIDAQFFDIRELPDGTSPLIRKLIEQYSIII</sequence>
<gene>
    <name evidence="4" type="ORF">BN000_01242</name>
</gene>
<evidence type="ECO:0000256" key="1">
    <source>
        <dbReference type="ARBA" id="ARBA00001946"/>
    </source>
</evidence>
<dbReference type="PANTHER" id="PTHR43046:SF2">
    <property type="entry name" value="8-OXO-DGTP DIPHOSPHATASE-RELATED"/>
    <property type="match status" value="1"/>
</dbReference>
<dbReference type="OrthoDB" id="9787476at2"/>
<dbReference type="Gene3D" id="3.90.79.10">
    <property type="entry name" value="Nucleoside Triphosphate Pyrophosphohydrolase"/>
    <property type="match status" value="1"/>
</dbReference>
<reference evidence="5" key="1">
    <citation type="submission" date="2015-05" db="EMBL/GenBank/DDBJ databases">
        <authorList>
            <person name="Urmite Genomes"/>
        </authorList>
    </citation>
    <scope>NUCLEOTIDE SEQUENCE [LARGE SCALE GENOMIC DNA]</scope>
    <source>
        <strain evidence="5">LF1</strain>
    </source>
</reference>
<dbReference type="EMBL" id="CVRB01000001">
    <property type="protein sequence ID" value="CRK81341.1"/>
    <property type="molecule type" value="Genomic_DNA"/>
</dbReference>